<organism evidence="2 3">
    <name type="scientific">Methylocella tundrae</name>
    <dbReference type="NCBI Taxonomy" id="227605"/>
    <lineage>
        <taxon>Bacteria</taxon>
        <taxon>Pseudomonadati</taxon>
        <taxon>Pseudomonadota</taxon>
        <taxon>Alphaproteobacteria</taxon>
        <taxon>Hyphomicrobiales</taxon>
        <taxon>Beijerinckiaceae</taxon>
        <taxon>Methylocella</taxon>
    </lineage>
</organism>
<reference evidence="2 3" key="1">
    <citation type="submission" date="2019-03" db="EMBL/GenBank/DDBJ databases">
        <authorList>
            <person name="Kox A.R. M."/>
        </authorList>
    </citation>
    <scope>NUCLEOTIDE SEQUENCE [LARGE SCALE GENOMIC DNA]</scope>
    <source>
        <strain evidence="2">MTUNDRAET4 annotated genome</strain>
    </source>
</reference>
<keyword evidence="1" id="KW-0812">Transmembrane</keyword>
<sequence length="68" mass="7833">MERLLPCFTILDAETGIPTWLLSMCAGQFIPFLLKSRVTTRTMRRFYMTVVFFHIRSSIESRTSSPGS</sequence>
<keyword evidence="1" id="KW-1133">Transmembrane helix</keyword>
<feature type="transmembrane region" description="Helical" evidence="1">
    <location>
        <begin position="20"/>
        <end position="38"/>
    </location>
</feature>
<evidence type="ECO:0000313" key="2">
    <source>
        <dbReference type="EMBL" id="VFU07439.1"/>
    </source>
</evidence>
<protein>
    <submittedName>
        <fullName evidence="2">Uncharacterized protein</fullName>
    </submittedName>
</protein>
<dbReference type="EMBL" id="LR536450">
    <property type="protein sequence ID" value="VFU07439.1"/>
    <property type="molecule type" value="Genomic_DNA"/>
</dbReference>
<evidence type="ECO:0000313" key="3">
    <source>
        <dbReference type="Proteomes" id="UP000294360"/>
    </source>
</evidence>
<keyword evidence="1" id="KW-0472">Membrane</keyword>
<name>A0A4U8YUG6_METTU</name>
<dbReference type="AlphaFoldDB" id="A0A4U8YUG6"/>
<accession>A0A4U8YUG6</accession>
<evidence type="ECO:0000256" key="1">
    <source>
        <dbReference type="SAM" id="Phobius"/>
    </source>
</evidence>
<gene>
    <name evidence="2" type="ORF">MTUNDRAET4_0546</name>
</gene>
<proteinExistence type="predicted"/>
<dbReference type="Proteomes" id="UP000294360">
    <property type="component" value="Chromosome"/>
</dbReference>
<dbReference type="KEGG" id="mtun:MTUNDRAET4_0546"/>